<organism evidence="2 3">
    <name type="scientific">Rhizobium daejeonense</name>
    <dbReference type="NCBI Taxonomy" id="240521"/>
    <lineage>
        <taxon>Bacteria</taxon>
        <taxon>Pseudomonadati</taxon>
        <taxon>Pseudomonadota</taxon>
        <taxon>Alphaproteobacteria</taxon>
        <taxon>Hyphomicrobiales</taxon>
        <taxon>Rhizobiaceae</taxon>
        <taxon>Rhizobium/Agrobacterium group</taxon>
        <taxon>Rhizobium</taxon>
    </lineage>
</organism>
<keyword evidence="1" id="KW-0732">Signal</keyword>
<feature type="signal peptide" evidence="1">
    <location>
        <begin position="1"/>
        <end position="18"/>
    </location>
</feature>
<feature type="chain" id="PRO_5026849994" description="Rap1a immunity protein domain-containing protein" evidence="1">
    <location>
        <begin position="19"/>
        <end position="117"/>
    </location>
</feature>
<sequence>MKWLAACLLLVSAFGVPAVGQSLPERLNDYPTEARADYVFGCMAANGENRNVLRQCACSIDVIASILPYEKYVEAETVLTLQQGAGEQLSMFKSAVVPRGMVTELRRAQAEAEMRCF</sequence>
<comment type="caution">
    <text evidence="2">The sequence shown here is derived from an EMBL/GenBank/DDBJ whole genome shotgun (WGS) entry which is preliminary data.</text>
</comment>
<reference evidence="2 3" key="1">
    <citation type="submission" date="2020-02" db="EMBL/GenBank/DDBJ databases">
        <title>Genome sequence of the type strain CCBAU10050 of Rhizobium daejeonense.</title>
        <authorList>
            <person name="Gao J."/>
            <person name="Sun J."/>
        </authorList>
    </citation>
    <scope>NUCLEOTIDE SEQUENCE [LARGE SCALE GENOMIC DNA]</scope>
    <source>
        <strain evidence="2 3">CCBAU10050</strain>
    </source>
</reference>
<keyword evidence="3" id="KW-1185">Reference proteome</keyword>
<dbReference type="RefSeq" id="WP_163901376.1">
    <property type="nucleotide sequence ID" value="NZ_CP048427.1"/>
</dbReference>
<protein>
    <recommendedName>
        <fullName evidence="4">Rap1a immunity protein domain-containing protein</fullName>
    </recommendedName>
</protein>
<gene>
    <name evidence="2" type="ORF">G6N76_21565</name>
</gene>
<name>A0A6M1S5G2_9HYPH</name>
<proteinExistence type="predicted"/>
<evidence type="ECO:0008006" key="4">
    <source>
        <dbReference type="Google" id="ProtNLM"/>
    </source>
</evidence>
<accession>A0A6M1S5G2</accession>
<evidence type="ECO:0000313" key="3">
    <source>
        <dbReference type="Proteomes" id="UP000477849"/>
    </source>
</evidence>
<evidence type="ECO:0000313" key="2">
    <source>
        <dbReference type="EMBL" id="NGO66255.1"/>
    </source>
</evidence>
<dbReference type="EMBL" id="JAAKZH010000010">
    <property type="protein sequence ID" value="NGO66255.1"/>
    <property type="molecule type" value="Genomic_DNA"/>
</dbReference>
<dbReference type="Proteomes" id="UP000477849">
    <property type="component" value="Unassembled WGS sequence"/>
</dbReference>
<dbReference type="AlphaFoldDB" id="A0A6M1S5G2"/>
<evidence type="ECO:0000256" key="1">
    <source>
        <dbReference type="SAM" id="SignalP"/>
    </source>
</evidence>